<dbReference type="Proteomes" id="UP000054558">
    <property type="component" value="Unassembled WGS sequence"/>
</dbReference>
<dbReference type="EMBL" id="DF236997">
    <property type="protein sequence ID" value="GAQ80160.1"/>
    <property type="molecule type" value="Genomic_DNA"/>
</dbReference>
<dbReference type="CDD" id="cd09272">
    <property type="entry name" value="RNase_HI_RT_Ty1"/>
    <property type="match status" value="1"/>
</dbReference>
<sequence length="251" mass="27434">MVLAKARIDFEEVYAFVSKHINLRALQAAVVERDLELHQLDVKTAFLNGDLEEEIYVQGPQGYEQGGPNVVPPQAHLVRVTPSAACVAHALKEGARELRVRGVLEDAALFSGVVNGERVYPIVHCRGTQARPRGHWVAALGVVRYLVGTAEAGITFGESGEVLEAFHDADYAGYVFLMYAEAVSWSSRFQPTVAASTVESEYMSAGQAVKEALWFRKLGGDLGLDLGTVKIYCDNQGTTRLFFGIQLPHRG</sequence>
<evidence type="ECO:0000259" key="1">
    <source>
        <dbReference type="Pfam" id="PF07727"/>
    </source>
</evidence>
<accession>A0A1Y1HNE3</accession>
<protein>
    <recommendedName>
        <fullName evidence="1">Reverse transcriptase Ty1/copia-type domain-containing protein</fullName>
    </recommendedName>
</protein>
<gene>
    <name evidence="2" type="ORF">KFL_000480020</name>
</gene>
<dbReference type="OrthoDB" id="418237at2759"/>
<dbReference type="STRING" id="105231.A0A1Y1HNE3"/>
<dbReference type="Pfam" id="PF07727">
    <property type="entry name" value="RVT_2"/>
    <property type="match status" value="1"/>
</dbReference>
<organism evidence="2 3">
    <name type="scientific">Klebsormidium nitens</name>
    <name type="common">Green alga</name>
    <name type="synonym">Ulothrix nitens</name>
    <dbReference type="NCBI Taxonomy" id="105231"/>
    <lineage>
        <taxon>Eukaryota</taxon>
        <taxon>Viridiplantae</taxon>
        <taxon>Streptophyta</taxon>
        <taxon>Klebsormidiophyceae</taxon>
        <taxon>Klebsormidiales</taxon>
        <taxon>Klebsormidiaceae</taxon>
        <taxon>Klebsormidium</taxon>
    </lineage>
</organism>
<evidence type="ECO:0000313" key="2">
    <source>
        <dbReference type="EMBL" id="GAQ80160.1"/>
    </source>
</evidence>
<evidence type="ECO:0000313" key="3">
    <source>
        <dbReference type="Proteomes" id="UP000054558"/>
    </source>
</evidence>
<dbReference type="AlphaFoldDB" id="A0A1Y1HNE3"/>
<feature type="domain" description="Reverse transcriptase Ty1/copia-type" evidence="1">
    <location>
        <begin position="6"/>
        <end position="66"/>
    </location>
</feature>
<dbReference type="PANTHER" id="PTHR11439">
    <property type="entry name" value="GAG-POL-RELATED RETROTRANSPOSON"/>
    <property type="match status" value="1"/>
</dbReference>
<name>A0A1Y1HNE3_KLENI</name>
<dbReference type="OMA" id="DKTHWSA"/>
<reference evidence="2 3" key="1">
    <citation type="journal article" date="2014" name="Nat. Commun.">
        <title>Klebsormidium flaccidum genome reveals primary factors for plant terrestrial adaptation.</title>
        <authorList>
            <person name="Hori K."/>
            <person name="Maruyama F."/>
            <person name="Fujisawa T."/>
            <person name="Togashi T."/>
            <person name="Yamamoto N."/>
            <person name="Seo M."/>
            <person name="Sato S."/>
            <person name="Yamada T."/>
            <person name="Mori H."/>
            <person name="Tajima N."/>
            <person name="Moriyama T."/>
            <person name="Ikeuchi M."/>
            <person name="Watanabe M."/>
            <person name="Wada H."/>
            <person name="Kobayashi K."/>
            <person name="Saito M."/>
            <person name="Masuda T."/>
            <person name="Sasaki-Sekimoto Y."/>
            <person name="Mashiguchi K."/>
            <person name="Awai K."/>
            <person name="Shimojima M."/>
            <person name="Masuda S."/>
            <person name="Iwai M."/>
            <person name="Nobusawa T."/>
            <person name="Narise T."/>
            <person name="Kondo S."/>
            <person name="Saito H."/>
            <person name="Sato R."/>
            <person name="Murakawa M."/>
            <person name="Ihara Y."/>
            <person name="Oshima-Yamada Y."/>
            <person name="Ohtaka K."/>
            <person name="Satoh M."/>
            <person name="Sonobe K."/>
            <person name="Ishii M."/>
            <person name="Ohtani R."/>
            <person name="Kanamori-Sato M."/>
            <person name="Honoki R."/>
            <person name="Miyazaki D."/>
            <person name="Mochizuki H."/>
            <person name="Umetsu J."/>
            <person name="Higashi K."/>
            <person name="Shibata D."/>
            <person name="Kamiya Y."/>
            <person name="Sato N."/>
            <person name="Nakamura Y."/>
            <person name="Tabata S."/>
            <person name="Ida S."/>
            <person name="Kurokawa K."/>
            <person name="Ohta H."/>
        </authorList>
    </citation>
    <scope>NUCLEOTIDE SEQUENCE [LARGE SCALE GENOMIC DNA]</scope>
    <source>
        <strain evidence="2 3">NIES-2285</strain>
    </source>
</reference>
<proteinExistence type="predicted"/>
<dbReference type="PANTHER" id="PTHR11439:SF491">
    <property type="entry name" value="INTEGRASE CATALYTIC DOMAIN-CONTAINING PROTEIN"/>
    <property type="match status" value="1"/>
</dbReference>
<keyword evidence="3" id="KW-1185">Reference proteome</keyword>
<dbReference type="InterPro" id="IPR013103">
    <property type="entry name" value="RVT_2"/>
</dbReference>